<evidence type="ECO:0000313" key="1">
    <source>
        <dbReference type="EMBL" id="KRM77291.1"/>
    </source>
</evidence>
<protein>
    <submittedName>
        <fullName evidence="1">Uncharacterized protein</fullName>
    </submittedName>
</protein>
<organism evidence="1 2">
    <name type="scientific">Secundilactobacillus collinoides DSM 20515 = JCM 1123</name>
    <dbReference type="NCBI Taxonomy" id="1423733"/>
    <lineage>
        <taxon>Bacteria</taxon>
        <taxon>Bacillati</taxon>
        <taxon>Bacillota</taxon>
        <taxon>Bacilli</taxon>
        <taxon>Lactobacillales</taxon>
        <taxon>Lactobacillaceae</taxon>
        <taxon>Secundilactobacillus</taxon>
    </lineage>
</organism>
<proteinExistence type="predicted"/>
<sequence length="55" mass="6251">MENKAKEAFSEHQLEKRGSNKTTALRRFIDTESKPGDFKKTLGLRQGLIALLSFL</sequence>
<reference evidence="1 2" key="1">
    <citation type="journal article" date="2015" name="Genome Announc.">
        <title>Expanding the biotechnology potential of lactobacilli through comparative genomics of 213 strains and associated genera.</title>
        <authorList>
            <person name="Sun Z."/>
            <person name="Harris H.M."/>
            <person name="McCann A."/>
            <person name="Guo C."/>
            <person name="Argimon S."/>
            <person name="Zhang W."/>
            <person name="Yang X."/>
            <person name="Jeffery I.B."/>
            <person name="Cooney J.C."/>
            <person name="Kagawa T.F."/>
            <person name="Liu W."/>
            <person name="Song Y."/>
            <person name="Salvetti E."/>
            <person name="Wrobel A."/>
            <person name="Rasinkangas P."/>
            <person name="Parkhill J."/>
            <person name="Rea M.C."/>
            <person name="O'Sullivan O."/>
            <person name="Ritari J."/>
            <person name="Douillard F.P."/>
            <person name="Paul Ross R."/>
            <person name="Yang R."/>
            <person name="Briner A.E."/>
            <person name="Felis G.E."/>
            <person name="de Vos W.M."/>
            <person name="Barrangou R."/>
            <person name="Klaenhammer T.R."/>
            <person name="Caufield P.W."/>
            <person name="Cui Y."/>
            <person name="Zhang H."/>
            <person name="O'Toole P.W."/>
        </authorList>
    </citation>
    <scope>NUCLEOTIDE SEQUENCE [LARGE SCALE GENOMIC DNA]</scope>
    <source>
        <strain evidence="1 2">DSM 20515</strain>
    </source>
</reference>
<comment type="caution">
    <text evidence="1">The sequence shown here is derived from an EMBL/GenBank/DDBJ whole genome shotgun (WGS) entry which is preliminary data.</text>
</comment>
<dbReference type="AlphaFoldDB" id="A0A0R2BMN9"/>
<dbReference type="Proteomes" id="UP000051845">
    <property type="component" value="Unassembled WGS sequence"/>
</dbReference>
<name>A0A0R2BMN9_SECCO</name>
<gene>
    <name evidence="1" type="ORF">FC82_GL000536</name>
</gene>
<accession>A0A0R2BMN9</accession>
<dbReference type="EMBL" id="AYYR01000013">
    <property type="protein sequence ID" value="KRM77291.1"/>
    <property type="molecule type" value="Genomic_DNA"/>
</dbReference>
<evidence type="ECO:0000313" key="2">
    <source>
        <dbReference type="Proteomes" id="UP000051845"/>
    </source>
</evidence>